<evidence type="ECO:0000313" key="4">
    <source>
        <dbReference type="Proteomes" id="UP000718451"/>
    </source>
</evidence>
<evidence type="ECO:0000256" key="2">
    <source>
        <dbReference type="SAM" id="Phobius"/>
    </source>
</evidence>
<keyword evidence="4" id="KW-1185">Reference proteome</keyword>
<keyword evidence="2" id="KW-0472">Membrane</keyword>
<dbReference type="Pfam" id="PF19578">
    <property type="entry name" value="DUF6090"/>
    <property type="match status" value="1"/>
</dbReference>
<reference evidence="3 4" key="1">
    <citation type="submission" date="2020-04" db="EMBL/GenBank/DDBJ databases">
        <authorList>
            <person name="Yoon J."/>
        </authorList>
    </citation>
    <scope>NUCLEOTIDE SEQUENCE [LARGE SCALE GENOMIC DNA]</scope>
    <source>
        <strain evidence="3 4">DJ-13</strain>
    </source>
</reference>
<dbReference type="RefSeq" id="WP_168551154.1">
    <property type="nucleotide sequence ID" value="NZ_JAAWWL010000001.1"/>
</dbReference>
<keyword evidence="2" id="KW-0812">Transmembrane</keyword>
<dbReference type="EMBL" id="JAAWWL010000001">
    <property type="protein sequence ID" value="NKI30947.1"/>
    <property type="molecule type" value="Genomic_DNA"/>
</dbReference>
<keyword evidence="2" id="KW-1133">Transmembrane helix</keyword>
<sequence length="246" mass="29071">MLKFFRKIRQKLLSENKFSKYLLYAVGEIVLVVIGILIALQINNWNEAKKSKEKERQVLTEILSDLQYTLENCDYVIHRRENNLKKTIQSQKMIIAIIDSNQQYHDSLGIYFRASYAYDEVDYKTSGYQSLVSIGTDLINDAEIRAKIGKFYTSSISETKETFNEVKLDFHNYMIDYFREKFTSENVDSAIKPLHPNDFEALKKDKGYRQSLLTFLEVNQAYLERLEYMQDEIQILKKNIENYIDD</sequence>
<evidence type="ECO:0000313" key="3">
    <source>
        <dbReference type="EMBL" id="NKI30947.1"/>
    </source>
</evidence>
<organism evidence="3 4">
    <name type="scientific">Croceivirga thetidis</name>
    <dbReference type="NCBI Taxonomy" id="2721623"/>
    <lineage>
        <taxon>Bacteria</taxon>
        <taxon>Pseudomonadati</taxon>
        <taxon>Bacteroidota</taxon>
        <taxon>Flavobacteriia</taxon>
        <taxon>Flavobacteriales</taxon>
        <taxon>Flavobacteriaceae</taxon>
        <taxon>Croceivirga</taxon>
    </lineage>
</organism>
<gene>
    <name evidence="3" type="ORF">HCU67_03265</name>
</gene>
<feature type="transmembrane region" description="Helical" evidence="2">
    <location>
        <begin position="21"/>
        <end position="42"/>
    </location>
</feature>
<dbReference type="Proteomes" id="UP000718451">
    <property type="component" value="Unassembled WGS sequence"/>
</dbReference>
<comment type="caution">
    <text evidence="3">The sequence shown here is derived from an EMBL/GenBank/DDBJ whole genome shotgun (WGS) entry which is preliminary data.</text>
</comment>
<keyword evidence="1" id="KW-0175">Coiled coil</keyword>
<name>A0ABX1GM05_9FLAO</name>
<evidence type="ECO:0000256" key="1">
    <source>
        <dbReference type="SAM" id="Coils"/>
    </source>
</evidence>
<protein>
    <submittedName>
        <fullName evidence="3">Uncharacterized protein</fullName>
    </submittedName>
</protein>
<proteinExistence type="predicted"/>
<feature type="coiled-coil region" evidence="1">
    <location>
        <begin position="219"/>
        <end position="246"/>
    </location>
</feature>
<dbReference type="InterPro" id="IPR045749">
    <property type="entry name" value="DUF6090"/>
</dbReference>
<accession>A0ABX1GM05</accession>